<dbReference type="PANTHER" id="PTHR45772:SF2">
    <property type="entry name" value="ABC TRANSPORTER ATP-BINDING PROTEIN"/>
    <property type="match status" value="1"/>
</dbReference>
<keyword evidence="2" id="KW-1003">Cell membrane</keyword>
<dbReference type="GO" id="GO:0005524">
    <property type="term" value="F:ATP binding"/>
    <property type="evidence" value="ECO:0007669"/>
    <property type="project" value="UniProtKB-KW"/>
</dbReference>
<accession>A0ABZ2XJB6</accession>
<evidence type="ECO:0000259" key="5">
    <source>
        <dbReference type="PROSITE" id="PS50893"/>
    </source>
</evidence>
<feature type="domain" description="ABC transporter" evidence="5">
    <location>
        <begin position="6"/>
        <end position="249"/>
    </location>
</feature>
<dbReference type="Gene3D" id="3.40.50.300">
    <property type="entry name" value="P-loop containing nucleotide triphosphate hydrolases"/>
    <property type="match status" value="1"/>
</dbReference>
<dbReference type="SUPFAM" id="SSF52540">
    <property type="entry name" value="P-loop containing nucleoside triphosphate hydrolases"/>
    <property type="match status" value="1"/>
</dbReference>
<dbReference type="InterPro" id="IPR032823">
    <property type="entry name" value="BCA_ABC_TP_C"/>
</dbReference>
<dbReference type="EMBL" id="CP151406">
    <property type="protein sequence ID" value="WZJ22012.1"/>
    <property type="molecule type" value="Genomic_DNA"/>
</dbReference>
<proteinExistence type="predicted"/>
<evidence type="ECO:0000256" key="4">
    <source>
        <dbReference type="ARBA" id="ARBA00022840"/>
    </source>
</evidence>
<evidence type="ECO:0000313" key="7">
    <source>
        <dbReference type="Proteomes" id="UP001479520"/>
    </source>
</evidence>
<dbReference type="CDD" id="cd03219">
    <property type="entry name" value="ABC_Mj1267_LivG_branched"/>
    <property type="match status" value="1"/>
</dbReference>
<dbReference type="SMART" id="SM00382">
    <property type="entry name" value="AAA"/>
    <property type="match status" value="1"/>
</dbReference>
<dbReference type="InterPro" id="IPR027417">
    <property type="entry name" value="P-loop_NTPase"/>
</dbReference>
<sequence>MADALLEVRALSRRFAAVDALQDVNFSVTPGEVHALIGPNGAGKTTFIHHVSGALRPDSGNIHFAGRDVTRLSMHERVRAGMARSYQITNVFAGQTALDNVALAVQGRPDAGSSFGFWRPVAAERRLFDEASAFLEQVGLGEKAGQLAGHLSHGEQRALELAMALATQPQLLLLDEPMAGTGPEESARMVELIEHLARHVTILLVEHDMDAVFRLADRISVLVNGRLICTGLPDEVRQDAEVRRAYLGDHL</sequence>
<keyword evidence="4 6" id="KW-0067">ATP-binding</keyword>
<dbReference type="PROSITE" id="PS50893">
    <property type="entry name" value="ABC_TRANSPORTER_2"/>
    <property type="match status" value="1"/>
</dbReference>
<organism evidence="6 7">
    <name type="scientific">Azonexus hydrophilus</name>
    <dbReference type="NCBI Taxonomy" id="418702"/>
    <lineage>
        <taxon>Bacteria</taxon>
        <taxon>Pseudomonadati</taxon>
        <taxon>Pseudomonadota</taxon>
        <taxon>Betaproteobacteria</taxon>
        <taxon>Rhodocyclales</taxon>
        <taxon>Azonexaceae</taxon>
        <taxon>Azonexus</taxon>
    </lineage>
</organism>
<keyword evidence="3" id="KW-0547">Nucleotide-binding</keyword>
<keyword evidence="7" id="KW-1185">Reference proteome</keyword>
<gene>
    <name evidence="6" type="ORF">AADV58_02355</name>
</gene>
<dbReference type="InterPro" id="IPR051120">
    <property type="entry name" value="ABC_AA/LPS_Transport"/>
</dbReference>
<evidence type="ECO:0000256" key="1">
    <source>
        <dbReference type="ARBA" id="ARBA00022448"/>
    </source>
</evidence>
<evidence type="ECO:0000313" key="6">
    <source>
        <dbReference type="EMBL" id="WZJ22012.1"/>
    </source>
</evidence>
<dbReference type="PROSITE" id="PS00211">
    <property type="entry name" value="ABC_TRANSPORTER_1"/>
    <property type="match status" value="1"/>
</dbReference>
<dbReference type="PANTHER" id="PTHR45772">
    <property type="entry name" value="CONSERVED COMPONENT OF ABC TRANSPORTER FOR NATURAL AMINO ACIDS-RELATED"/>
    <property type="match status" value="1"/>
</dbReference>
<evidence type="ECO:0000256" key="2">
    <source>
        <dbReference type="ARBA" id="ARBA00022475"/>
    </source>
</evidence>
<name>A0ABZ2XJB6_9RHOO</name>
<protein>
    <submittedName>
        <fullName evidence="6">ABC transporter ATP-binding protein</fullName>
    </submittedName>
</protein>
<evidence type="ECO:0000256" key="3">
    <source>
        <dbReference type="ARBA" id="ARBA00022741"/>
    </source>
</evidence>
<reference evidence="6 7" key="1">
    <citation type="submission" date="2024-04" db="EMBL/GenBank/DDBJ databases">
        <title>Dissimilatory iodate-reducing microorganisms contribute to the enrichment of iodine in groundwater.</title>
        <authorList>
            <person name="Jiang Z."/>
        </authorList>
    </citation>
    <scope>NUCLEOTIDE SEQUENCE [LARGE SCALE GENOMIC DNA]</scope>
    <source>
        <strain evidence="6 7">NCP973</strain>
    </source>
</reference>
<dbReference type="Proteomes" id="UP001479520">
    <property type="component" value="Chromosome"/>
</dbReference>
<dbReference type="InterPro" id="IPR017871">
    <property type="entry name" value="ABC_transporter-like_CS"/>
</dbReference>
<dbReference type="InterPro" id="IPR003439">
    <property type="entry name" value="ABC_transporter-like_ATP-bd"/>
</dbReference>
<dbReference type="InterPro" id="IPR003593">
    <property type="entry name" value="AAA+_ATPase"/>
</dbReference>
<dbReference type="Pfam" id="PF12399">
    <property type="entry name" value="BCA_ABC_TP_C"/>
    <property type="match status" value="1"/>
</dbReference>
<keyword evidence="1" id="KW-0813">Transport</keyword>
<dbReference type="Pfam" id="PF00005">
    <property type="entry name" value="ABC_tran"/>
    <property type="match status" value="1"/>
</dbReference>
<dbReference type="RefSeq" id="WP_341743973.1">
    <property type="nucleotide sequence ID" value="NZ_CP151406.1"/>
</dbReference>
<keyword evidence="2" id="KW-0472">Membrane</keyword>